<dbReference type="SUPFAM" id="SSF53098">
    <property type="entry name" value="Ribonuclease H-like"/>
    <property type="match status" value="1"/>
</dbReference>
<evidence type="ECO:0000256" key="8">
    <source>
        <dbReference type="ARBA" id="ARBA00049244"/>
    </source>
</evidence>
<reference evidence="10" key="1">
    <citation type="submission" date="2014-05" db="EMBL/GenBank/DDBJ databases">
        <title>The genome and life-stage specific transcriptomes of Globodera pallida elucidate key aspects of plant parasitism by a cyst nematode.</title>
        <authorList>
            <person name="Cotton J.A."/>
            <person name="Lilley C.J."/>
            <person name="Jones L.M."/>
            <person name="Kikuchi T."/>
            <person name="Reid A.J."/>
            <person name="Thorpe P."/>
            <person name="Tsai I.J."/>
            <person name="Beasley H."/>
            <person name="Blok V."/>
            <person name="Cock P.J.A."/>
            <person name="Van den Akker S.E."/>
            <person name="Holroyd N."/>
            <person name="Hunt M."/>
            <person name="Mantelin S."/>
            <person name="Naghra H."/>
            <person name="Pain A."/>
            <person name="Palomares-Rius J.E."/>
            <person name="Zarowiecki M."/>
            <person name="Berriman M."/>
            <person name="Jones J.T."/>
            <person name="Urwin P.E."/>
        </authorList>
    </citation>
    <scope>NUCLEOTIDE SEQUENCE [LARGE SCALE GENOMIC DNA]</scope>
    <source>
        <strain evidence="10">Lindley</strain>
    </source>
</reference>
<dbReference type="PANTHER" id="PTHR33568:SF3">
    <property type="entry name" value="DNA-DIRECTED DNA POLYMERASE"/>
    <property type="match status" value="1"/>
</dbReference>
<comment type="similarity">
    <text evidence="1">Belongs to the DNA polymerase type-B family.</text>
</comment>
<dbReference type="EC" id="2.7.7.7" evidence="2"/>
<organism evidence="10 11">
    <name type="scientific">Globodera pallida</name>
    <name type="common">Potato cyst nematode worm</name>
    <name type="synonym">Heterodera pallida</name>
    <dbReference type="NCBI Taxonomy" id="36090"/>
    <lineage>
        <taxon>Eukaryota</taxon>
        <taxon>Metazoa</taxon>
        <taxon>Ecdysozoa</taxon>
        <taxon>Nematoda</taxon>
        <taxon>Chromadorea</taxon>
        <taxon>Rhabditida</taxon>
        <taxon>Tylenchina</taxon>
        <taxon>Tylenchomorpha</taxon>
        <taxon>Tylenchoidea</taxon>
        <taxon>Heteroderidae</taxon>
        <taxon>Heteroderinae</taxon>
        <taxon>Globodera</taxon>
    </lineage>
</organism>
<evidence type="ECO:0000313" key="10">
    <source>
        <dbReference type="Proteomes" id="UP000050741"/>
    </source>
</evidence>
<dbReference type="InterPro" id="IPR043502">
    <property type="entry name" value="DNA/RNA_pol_sf"/>
</dbReference>
<keyword evidence="4" id="KW-0548">Nucleotidyltransferase</keyword>
<evidence type="ECO:0000256" key="7">
    <source>
        <dbReference type="ARBA" id="ARBA00023125"/>
    </source>
</evidence>
<proteinExistence type="inferred from homology"/>
<evidence type="ECO:0000256" key="6">
    <source>
        <dbReference type="ARBA" id="ARBA00022932"/>
    </source>
</evidence>
<dbReference type="Gene3D" id="3.30.420.10">
    <property type="entry name" value="Ribonuclease H-like superfamily/Ribonuclease H"/>
    <property type="match status" value="1"/>
</dbReference>
<dbReference type="PANTHER" id="PTHR33568">
    <property type="entry name" value="DNA POLYMERASE"/>
    <property type="match status" value="1"/>
</dbReference>
<keyword evidence="7" id="KW-0238">DNA-binding</keyword>
<evidence type="ECO:0000256" key="1">
    <source>
        <dbReference type="ARBA" id="ARBA00005755"/>
    </source>
</evidence>
<name>A0A183C3U3_GLOPA</name>
<evidence type="ECO:0000256" key="5">
    <source>
        <dbReference type="ARBA" id="ARBA00022705"/>
    </source>
</evidence>
<dbReference type="InterPro" id="IPR023211">
    <property type="entry name" value="DNA_pol_palm_dom_sf"/>
</dbReference>
<keyword evidence="3" id="KW-0808">Transferase</keyword>
<keyword evidence="5" id="KW-0235">DNA replication</keyword>
<dbReference type="InterPro" id="IPR004868">
    <property type="entry name" value="DNA-dir_DNA_pol_B_mt/vir"/>
</dbReference>
<feature type="domain" description="DNA-directed DNA polymerase family B mitochondria/virus" evidence="9">
    <location>
        <begin position="450"/>
        <end position="666"/>
    </location>
</feature>
<dbReference type="GO" id="GO:0006260">
    <property type="term" value="P:DNA replication"/>
    <property type="evidence" value="ECO:0007669"/>
    <property type="project" value="UniProtKB-KW"/>
</dbReference>
<sequence length="1469" mass="167027">MSKRPSNFSVDDILAPKKPRHGFLVNQLLGVVQSGEGPSTSIKKLPKDYVKKLNSNIEHVVKFHYVKLKSTFSIQGVPANPEGLLSDIFQHCIDEAKKDSRERGIEPTHLGCMISSPLLTGGDIPVPVRQITDDTINTILNLFNKVAQSKQQDNVSLFGEPFTVTITTVDRNGLPSKRQLKGGARRKLAPIRHQVHDQCLIKIRNDEDSYCLFYALQATMGDKTHSWPRWKFLDYLHSRHGQQGKLQQDTLRLMQQIGVPLNLNAYDADTYVPRVVDHWNNTQQQHRFAVFIFGSTERQSTTSPARHVACSVDVLVHLFHAHHLLISSNSALHATKIFGTTTAINTTSDLEDYRIVAFDLETMQHLPVTPQQPERKNHEPNFISAKVACPECITSGKWKTGTAGCLVCGQHRTIAFCQRRFADTQVDKQVVVDNPMVAFVDWLINDLPVKYDTYAYSHFGGRFDMVLVFRQLFKIGFNPDMLRKGNKMYEMRVRMKKGRNPNIVFRDSFNLMPSALAALVPQFGLDVEDKPFFPHLANCPANYGKEIFPTPDDYLANGMMPEKRHQFDKWFEQHRQQPFLLDEALAAYCTNDVEILMAALIAFRREFLDVSKRHDYVPGVDDRLNHDGIDVLKHCMTIASACMKHYRMNHLQIDHLAIVPERGYDNAQNQSLLALRFFHWYAEEHNVQIQTAHSPGGEKKVAQYSLDGWIESCAWHGCIKCYPDDNQVLPNGKSAGQVRERDLKRLEFLRTQIQRVDVFWECEIQRMLDQSREMRKKFTDYVDDGPLEIRAAFTGGRTGPAKLFHKAGEDEKISYYDFTSLYPYINFVTRYPIGHPTVHILNKDVQWTTSTDNPYDLALLKVWVIPPRRCDVPVLPVKVDDRLCFPLCIKCAKENPTGGVDNTYHCQHDDKQRGWVSTCTSLELNAALDEGYKFMAQKIHASGFDTNIKGNADLEAEFVRECEEQFGITIDAEKMVPNKGKRSLAKLCLNNLWGRFALRNFGLSQTLITDDPTVLGEHLDNRAVDVTAIDELDEDHLLISYETRKEWVEEHACSNIVVSLWTTSAARLLLLKAMQKVVRAPGCTLLYTDTDSLIFVHPTGGCPLKCGPHLGQFTDEYPLHEIIEFCSGGAKQAWVVGLVTSVWRTECCTGMKGTYQSTSKYFRVLEYQQSDDQLFRPYIVEFMAQKIHASGFDTNIKGNADLEAEFVRECEEQFGITIDAEKMVPNKGKRSLAKLCLNNLWGRFALRNFGLSQTLITDDPTVLGEHLDNRAVDVTAIDELDEDHLLISYETRKEWVEEHACSNIVVSLWTTSAARLLLLKAMQKVVRAPGCTLLYTDTDSLIFVHPTGGCPLKCGPHLGQFTDEYPLHEIIEFCSGGAKQYGLKLRRKGADSDNEYVLKVRGITLNFDVTQNQGLRYDTFKQQVMEYAKTVCARITNMCTKVENIHHVHPHLLHGSEELLQLMLNLDVL</sequence>
<dbReference type="Gene3D" id="1.10.287.690">
    <property type="entry name" value="Helix hairpin bin"/>
    <property type="match status" value="2"/>
</dbReference>
<keyword evidence="6" id="KW-0239">DNA-directed DNA polymerase</keyword>
<dbReference type="InterPro" id="IPR012337">
    <property type="entry name" value="RNaseH-like_sf"/>
</dbReference>
<evidence type="ECO:0000259" key="9">
    <source>
        <dbReference type="Pfam" id="PF03175"/>
    </source>
</evidence>
<dbReference type="GO" id="GO:0000166">
    <property type="term" value="F:nucleotide binding"/>
    <property type="evidence" value="ECO:0007669"/>
    <property type="project" value="InterPro"/>
</dbReference>
<dbReference type="InterPro" id="IPR036397">
    <property type="entry name" value="RNaseH_sf"/>
</dbReference>
<evidence type="ECO:0000256" key="2">
    <source>
        <dbReference type="ARBA" id="ARBA00012417"/>
    </source>
</evidence>
<reference evidence="11" key="2">
    <citation type="submission" date="2016-06" db="UniProtKB">
        <authorList>
            <consortium name="WormBaseParasite"/>
        </authorList>
    </citation>
    <scope>IDENTIFICATION</scope>
</reference>
<evidence type="ECO:0000313" key="11">
    <source>
        <dbReference type="WBParaSite" id="GPLIN_000753700"/>
    </source>
</evidence>
<dbReference type="WBParaSite" id="GPLIN_000753700">
    <property type="protein sequence ID" value="GPLIN_000753700"/>
    <property type="gene ID" value="GPLIN_000753700"/>
</dbReference>
<feature type="domain" description="DNA-directed DNA polymerase family B mitochondria/virus" evidence="9">
    <location>
        <begin position="788"/>
        <end position="1059"/>
    </location>
</feature>
<dbReference type="GO" id="GO:0003677">
    <property type="term" value="F:DNA binding"/>
    <property type="evidence" value="ECO:0007669"/>
    <property type="project" value="UniProtKB-KW"/>
</dbReference>
<dbReference type="SUPFAM" id="SSF56672">
    <property type="entry name" value="DNA/RNA polymerases"/>
    <property type="match status" value="2"/>
</dbReference>
<dbReference type="GO" id="GO:0003887">
    <property type="term" value="F:DNA-directed DNA polymerase activity"/>
    <property type="evidence" value="ECO:0007669"/>
    <property type="project" value="UniProtKB-KW"/>
</dbReference>
<dbReference type="Gene3D" id="3.90.1600.10">
    <property type="entry name" value="Palm domain of DNA polymerase"/>
    <property type="match status" value="2"/>
</dbReference>
<evidence type="ECO:0000256" key="4">
    <source>
        <dbReference type="ARBA" id="ARBA00022695"/>
    </source>
</evidence>
<dbReference type="Gene3D" id="3.40.960.10">
    <property type="entry name" value="VSR Endonuclease"/>
    <property type="match status" value="1"/>
</dbReference>
<keyword evidence="10" id="KW-1185">Reference proteome</keyword>
<dbReference type="GO" id="GO:0042575">
    <property type="term" value="C:DNA polymerase complex"/>
    <property type="evidence" value="ECO:0007669"/>
    <property type="project" value="UniProtKB-ARBA"/>
</dbReference>
<comment type="catalytic activity">
    <reaction evidence="8">
        <text>DNA(n) + a 2'-deoxyribonucleoside 5'-triphosphate = DNA(n+1) + diphosphate</text>
        <dbReference type="Rhea" id="RHEA:22508"/>
        <dbReference type="Rhea" id="RHEA-COMP:17339"/>
        <dbReference type="Rhea" id="RHEA-COMP:17340"/>
        <dbReference type="ChEBI" id="CHEBI:33019"/>
        <dbReference type="ChEBI" id="CHEBI:61560"/>
        <dbReference type="ChEBI" id="CHEBI:173112"/>
        <dbReference type="EC" id="2.7.7.7"/>
    </reaction>
</comment>
<dbReference type="Pfam" id="PF03175">
    <property type="entry name" value="DNA_pol_B_2"/>
    <property type="match status" value="2"/>
</dbReference>
<evidence type="ECO:0000256" key="3">
    <source>
        <dbReference type="ARBA" id="ARBA00022679"/>
    </source>
</evidence>
<accession>A0A183C3U3</accession>
<protein>
    <recommendedName>
        <fullName evidence="2">DNA-directed DNA polymerase</fullName>
        <ecNumber evidence="2">2.7.7.7</ecNumber>
    </recommendedName>
</protein>
<dbReference type="Proteomes" id="UP000050741">
    <property type="component" value="Unassembled WGS sequence"/>
</dbReference>